<dbReference type="Pfam" id="PF16934">
    <property type="entry name" value="Mersacidin"/>
    <property type="match status" value="1"/>
</dbReference>
<organism evidence="1 2">
    <name type="scientific">Vagococcus entomophilus</name>
    <dbReference type="NCBI Taxonomy" id="1160095"/>
    <lineage>
        <taxon>Bacteria</taxon>
        <taxon>Bacillati</taxon>
        <taxon>Bacillota</taxon>
        <taxon>Bacilli</taxon>
        <taxon>Lactobacillales</taxon>
        <taxon>Enterococcaceae</taxon>
        <taxon>Vagococcus</taxon>
    </lineage>
</organism>
<proteinExistence type="predicted"/>
<dbReference type="EMBL" id="NGJZ01000001">
    <property type="protein sequence ID" value="RSU08489.1"/>
    <property type="molecule type" value="Genomic_DNA"/>
</dbReference>
<accession>A0A430AKA3</accession>
<reference evidence="1 2" key="1">
    <citation type="submission" date="2017-05" db="EMBL/GenBank/DDBJ databases">
        <title>Vagococcus spp. assemblies.</title>
        <authorList>
            <person name="Gulvik C.A."/>
        </authorList>
    </citation>
    <scope>NUCLEOTIDE SEQUENCE [LARGE SCALE GENOMIC DNA]</scope>
    <source>
        <strain evidence="1 2">DSM 24756</strain>
    </source>
</reference>
<dbReference type="RefSeq" id="WP_245975002.1">
    <property type="nucleotide sequence ID" value="NZ_JBHLWU010000001.1"/>
</dbReference>
<dbReference type="GO" id="GO:0050830">
    <property type="term" value="P:defense response to Gram-positive bacterium"/>
    <property type="evidence" value="ECO:0007669"/>
    <property type="project" value="InterPro"/>
</dbReference>
<gene>
    <name evidence="1" type="ORF">CBF30_04420</name>
</gene>
<dbReference type="AlphaFoldDB" id="A0A430AKA3"/>
<comment type="caution">
    <text evidence="1">The sequence shown here is derived from an EMBL/GenBank/DDBJ whole genome shotgun (WGS) entry which is preliminary data.</text>
</comment>
<evidence type="ECO:0000313" key="2">
    <source>
        <dbReference type="Proteomes" id="UP000288669"/>
    </source>
</evidence>
<protein>
    <submittedName>
        <fullName evidence="1">Uncharacterized protein</fullName>
    </submittedName>
</protein>
<evidence type="ECO:0000313" key="1">
    <source>
        <dbReference type="EMBL" id="RSU08489.1"/>
    </source>
</evidence>
<sequence>MTELKMKTVVGETFEELTVAEMTKVQGFGNASPETTPIY</sequence>
<keyword evidence="2" id="KW-1185">Reference proteome</keyword>
<dbReference type="InterPro" id="IPR027632">
    <property type="entry name" value="Lant_2_A2"/>
</dbReference>
<dbReference type="NCBIfam" id="TIGR03893">
    <property type="entry name" value="lant_SP_1948"/>
    <property type="match status" value="1"/>
</dbReference>
<dbReference type="Proteomes" id="UP000288669">
    <property type="component" value="Unassembled WGS sequence"/>
</dbReference>
<name>A0A430AKA3_9ENTE</name>